<reference evidence="5 6" key="2">
    <citation type="journal article" date="2010" name="Stand. Genomic Sci.">
        <title>Complete genome sequence of Sebaldella termitidis type strain (NCTC 11300).</title>
        <authorList>
            <person name="Harmon-Smith M."/>
            <person name="Celia L."/>
            <person name="Chertkov O."/>
            <person name="Lapidus A."/>
            <person name="Copeland A."/>
            <person name="Glavina Del Rio T."/>
            <person name="Nolan M."/>
            <person name="Lucas S."/>
            <person name="Tice H."/>
            <person name="Cheng J.F."/>
            <person name="Han C."/>
            <person name="Detter J.C."/>
            <person name="Bruce D."/>
            <person name="Goodwin L."/>
            <person name="Pitluck S."/>
            <person name="Pati A."/>
            <person name="Liolios K."/>
            <person name="Ivanova N."/>
            <person name="Mavromatis K."/>
            <person name="Mikhailova N."/>
            <person name="Chen A."/>
            <person name="Palaniappan K."/>
            <person name="Land M."/>
            <person name="Hauser L."/>
            <person name="Chang Y.J."/>
            <person name="Jeffries C.D."/>
            <person name="Brettin T."/>
            <person name="Goker M."/>
            <person name="Beck B."/>
            <person name="Bristow J."/>
            <person name="Eisen J.A."/>
            <person name="Markowitz V."/>
            <person name="Hugenholtz P."/>
            <person name="Kyrpides N.C."/>
            <person name="Klenk H.P."/>
            <person name="Chen F."/>
        </authorList>
    </citation>
    <scope>NUCLEOTIDE SEQUENCE [LARGE SCALE GENOMIC DNA]</scope>
    <source>
        <strain evidence="6">ATCC 33386 / NCTC 11300</strain>
    </source>
</reference>
<feature type="domain" description="HTH marR-type" evidence="4">
    <location>
        <begin position="15"/>
        <end position="151"/>
    </location>
</feature>
<evidence type="ECO:0000256" key="2">
    <source>
        <dbReference type="ARBA" id="ARBA00023125"/>
    </source>
</evidence>
<dbReference type="Pfam" id="PF01047">
    <property type="entry name" value="MarR"/>
    <property type="match status" value="1"/>
</dbReference>
<dbReference type="AlphaFoldDB" id="D1AQU9"/>
<dbReference type="Proteomes" id="UP000000845">
    <property type="component" value="Chromosome"/>
</dbReference>
<dbReference type="HOGENOM" id="CLU_083287_27_8_0"/>
<dbReference type="SUPFAM" id="SSF46785">
    <property type="entry name" value="Winged helix' DNA-binding domain"/>
    <property type="match status" value="1"/>
</dbReference>
<reference evidence="6" key="1">
    <citation type="submission" date="2009-09" db="EMBL/GenBank/DDBJ databases">
        <title>The complete chromosome of Sebaldella termitidis ATCC 33386.</title>
        <authorList>
            <consortium name="US DOE Joint Genome Institute (JGI-PGF)"/>
            <person name="Lucas S."/>
            <person name="Copeland A."/>
            <person name="Lapidus A."/>
            <person name="Glavina del Rio T."/>
            <person name="Dalin E."/>
            <person name="Tice H."/>
            <person name="Bruce D."/>
            <person name="Goodwin L."/>
            <person name="Pitluck S."/>
            <person name="Kyrpides N."/>
            <person name="Mavromatis K."/>
            <person name="Ivanova N."/>
            <person name="Mikhailova N."/>
            <person name="Sims D."/>
            <person name="Meincke L."/>
            <person name="Brettin T."/>
            <person name="Detter J.C."/>
            <person name="Han C."/>
            <person name="Larimer F."/>
            <person name="Land M."/>
            <person name="Hauser L."/>
            <person name="Markowitz V."/>
            <person name="Cheng J.F."/>
            <person name="Hugenholtz P."/>
            <person name="Woyke T."/>
            <person name="Wu D."/>
            <person name="Eisen J.A."/>
        </authorList>
    </citation>
    <scope>NUCLEOTIDE SEQUENCE [LARGE SCALE GENOMIC DNA]</scope>
    <source>
        <strain evidence="6">ATCC 33386 / NCTC 11300</strain>
    </source>
</reference>
<dbReference type="InterPro" id="IPR036390">
    <property type="entry name" value="WH_DNA-bd_sf"/>
</dbReference>
<dbReference type="KEGG" id="str:Sterm_3524"/>
<name>D1AQU9_SEBTE</name>
<dbReference type="InterPro" id="IPR036388">
    <property type="entry name" value="WH-like_DNA-bd_sf"/>
</dbReference>
<dbReference type="PANTHER" id="PTHR42756:SF1">
    <property type="entry name" value="TRANSCRIPTIONAL REPRESSOR OF EMRAB OPERON"/>
    <property type="match status" value="1"/>
</dbReference>
<evidence type="ECO:0000256" key="1">
    <source>
        <dbReference type="ARBA" id="ARBA00023015"/>
    </source>
</evidence>
<keyword evidence="6" id="KW-1185">Reference proteome</keyword>
<evidence type="ECO:0000313" key="6">
    <source>
        <dbReference type="Proteomes" id="UP000000845"/>
    </source>
</evidence>
<keyword evidence="1" id="KW-0805">Transcription regulation</keyword>
<proteinExistence type="predicted"/>
<dbReference type="SMART" id="SM00347">
    <property type="entry name" value="HTH_MARR"/>
    <property type="match status" value="1"/>
</dbReference>
<dbReference type="STRING" id="526218.Sterm_3524"/>
<dbReference type="GO" id="GO:0003700">
    <property type="term" value="F:DNA-binding transcription factor activity"/>
    <property type="evidence" value="ECO:0007669"/>
    <property type="project" value="InterPro"/>
</dbReference>
<dbReference type="PROSITE" id="PS50995">
    <property type="entry name" value="HTH_MARR_2"/>
    <property type="match status" value="1"/>
</dbReference>
<keyword evidence="3" id="KW-0804">Transcription</keyword>
<dbReference type="GO" id="GO:0003677">
    <property type="term" value="F:DNA binding"/>
    <property type="evidence" value="ECO:0007669"/>
    <property type="project" value="UniProtKB-KW"/>
</dbReference>
<evidence type="ECO:0000259" key="4">
    <source>
        <dbReference type="PROSITE" id="PS50995"/>
    </source>
</evidence>
<dbReference type="eggNOG" id="COG1846">
    <property type="taxonomic scope" value="Bacteria"/>
</dbReference>
<dbReference type="EMBL" id="CP001739">
    <property type="protein sequence ID" value="ACZ10359.1"/>
    <property type="molecule type" value="Genomic_DNA"/>
</dbReference>
<gene>
    <name evidence="5" type="ordered locus">Sterm_3524</name>
</gene>
<evidence type="ECO:0000313" key="5">
    <source>
        <dbReference type="EMBL" id="ACZ10359.1"/>
    </source>
</evidence>
<sequence length="158" mass="18268">MSNSEMSLKLEEIPVSEILPLLFKVSHFLQQEFEYELSLYDLPKQLTGSRIRVLLEISEAGSLRMNELASRLGIKARTVTQFVDVLEAENYIKRLPDPIDRRATIIELSEEVKPIIKKIDKASKSILDKFMNLLTEKEQSELKKILLKLYFLGSQDKK</sequence>
<dbReference type="PRINTS" id="PR00598">
    <property type="entry name" value="HTHMARR"/>
</dbReference>
<dbReference type="InterPro" id="IPR000835">
    <property type="entry name" value="HTH_MarR-typ"/>
</dbReference>
<protein>
    <submittedName>
        <fullName evidence="5">Transcriptional regulator, MarR family</fullName>
    </submittedName>
</protein>
<accession>D1AQU9</accession>
<evidence type="ECO:0000256" key="3">
    <source>
        <dbReference type="ARBA" id="ARBA00023163"/>
    </source>
</evidence>
<dbReference type="PANTHER" id="PTHR42756">
    <property type="entry name" value="TRANSCRIPTIONAL REGULATOR, MARR"/>
    <property type="match status" value="1"/>
</dbReference>
<organism evidence="5 6">
    <name type="scientific">Sebaldella termitidis (strain ATCC 33386 / NCTC 11300)</name>
    <dbReference type="NCBI Taxonomy" id="526218"/>
    <lineage>
        <taxon>Bacteria</taxon>
        <taxon>Fusobacteriati</taxon>
        <taxon>Fusobacteriota</taxon>
        <taxon>Fusobacteriia</taxon>
        <taxon>Fusobacteriales</taxon>
        <taxon>Leptotrichiaceae</taxon>
        <taxon>Sebaldella</taxon>
    </lineage>
</organism>
<dbReference type="Gene3D" id="1.10.10.10">
    <property type="entry name" value="Winged helix-like DNA-binding domain superfamily/Winged helix DNA-binding domain"/>
    <property type="match status" value="1"/>
</dbReference>
<dbReference type="RefSeq" id="WP_012862941.1">
    <property type="nucleotide sequence ID" value="NC_013517.1"/>
</dbReference>
<keyword evidence="2" id="KW-0238">DNA-binding</keyword>